<evidence type="ECO:0000313" key="7">
    <source>
        <dbReference type="EMBL" id="MBA8889016.1"/>
    </source>
</evidence>
<feature type="transmembrane region" description="Helical" evidence="6">
    <location>
        <begin position="41"/>
        <end position="63"/>
    </location>
</feature>
<keyword evidence="6" id="KW-1003">Cell membrane</keyword>
<evidence type="ECO:0000256" key="1">
    <source>
        <dbReference type="ARBA" id="ARBA00004141"/>
    </source>
</evidence>
<comment type="caution">
    <text evidence="7">The sequence shown here is derived from an EMBL/GenBank/DDBJ whole genome shotgun (WGS) entry which is preliminary data.</text>
</comment>
<feature type="transmembrane region" description="Helical" evidence="6">
    <location>
        <begin position="230"/>
        <end position="251"/>
    </location>
</feature>
<keyword evidence="5 6" id="KW-0472">Membrane</keyword>
<evidence type="ECO:0000256" key="4">
    <source>
        <dbReference type="ARBA" id="ARBA00022989"/>
    </source>
</evidence>
<gene>
    <name evidence="7" type="ORF">FHW12_003252</name>
</gene>
<comment type="subcellular location">
    <subcellularLocation>
        <location evidence="6">Cell membrane</location>
        <topology evidence="6">Multi-pass membrane protein</topology>
    </subcellularLocation>
    <subcellularLocation>
        <location evidence="1">Membrane</location>
        <topology evidence="1">Multi-pass membrane protein</topology>
    </subcellularLocation>
</comment>
<protein>
    <recommendedName>
        <fullName evidence="6">Probable membrane transporter protein</fullName>
    </recommendedName>
</protein>
<dbReference type="PANTHER" id="PTHR43483:SF3">
    <property type="entry name" value="MEMBRANE TRANSPORTER PROTEIN HI_0806-RELATED"/>
    <property type="match status" value="1"/>
</dbReference>
<sequence>MLLSLGYAGRWFALERQRAREAAGMPAQPRRPGVLDLATGFVANFLDTLGIGSFATTTAIFKLRGCVADERIPGTLNVGHALPTVAQALIFIAVVKVDLVTLLAMIAAAVAGAWCGVGVVSRLPRRAIQIGMGVALLVAAALFVATNLDWLPGGGVALGLSGTRLWFAVAANFLLGALMMLGIGLYAPCLILVSLLGMDPIAAFPIMMGACAFLMPVGGAAFVRSGRYDLRAALGLVLGGIPGVLLAAFVVKSLPVVWLRWLVVVVVLYAATQMLMAARRRPAASGNRAASPRPSP</sequence>
<feature type="transmembrane region" description="Helical" evidence="6">
    <location>
        <begin position="257"/>
        <end position="278"/>
    </location>
</feature>
<keyword evidence="4 6" id="KW-1133">Transmembrane helix</keyword>
<feature type="transmembrane region" description="Helical" evidence="6">
    <location>
        <begin position="202"/>
        <end position="223"/>
    </location>
</feature>
<evidence type="ECO:0000256" key="6">
    <source>
        <dbReference type="RuleBase" id="RU363041"/>
    </source>
</evidence>
<feature type="transmembrane region" description="Helical" evidence="6">
    <location>
        <begin position="75"/>
        <end position="94"/>
    </location>
</feature>
<dbReference type="EMBL" id="JACGXL010000005">
    <property type="protein sequence ID" value="MBA8889016.1"/>
    <property type="molecule type" value="Genomic_DNA"/>
</dbReference>
<feature type="transmembrane region" description="Helical" evidence="6">
    <location>
        <begin position="174"/>
        <end position="196"/>
    </location>
</feature>
<accession>A0A839F352</accession>
<dbReference type="InterPro" id="IPR002781">
    <property type="entry name" value="TM_pro_TauE-like"/>
</dbReference>
<keyword evidence="8" id="KW-1185">Reference proteome</keyword>
<dbReference type="Pfam" id="PF01925">
    <property type="entry name" value="TauE"/>
    <property type="match status" value="2"/>
</dbReference>
<dbReference type="GO" id="GO:0005886">
    <property type="term" value="C:plasma membrane"/>
    <property type="evidence" value="ECO:0007669"/>
    <property type="project" value="UniProtKB-SubCell"/>
</dbReference>
<feature type="transmembrane region" description="Helical" evidence="6">
    <location>
        <begin position="150"/>
        <end position="167"/>
    </location>
</feature>
<feature type="transmembrane region" description="Helical" evidence="6">
    <location>
        <begin position="127"/>
        <end position="144"/>
    </location>
</feature>
<dbReference type="Proteomes" id="UP000550401">
    <property type="component" value="Unassembled WGS sequence"/>
</dbReference>
<dbReference type="AlphaFoldDB" id="A0A839F352"/>
<proteinExistence type="inferred from homology"/>
<keyword evidence="3 6" id="KW-0812">Transmembrane</keyword>
<comment type="similarity">
    <text evidence="2 6">Belongs to the 4-toluene sulfonate uptake permease (TSUP) (TC 2.A.102) family.</text>
</comment>
<evidence type="ECO:0000256" key="5">
    <source>
        <dbReference type="ARBA" id="ARBA00023136"/>
    </source>
</evidence>
<evidence type="ECO:0000256" key="2">
    <source>
        <dbReference type="ARBA" id="ARBA00009142"/>
    </source>
</evidence>
<reference evidence="7 8" key="1">
    <citation type="submission" date="2020-07" db="EMBL/GenBank/DDBJ databases">
        <title>Genomic Encyclopedia of Type Strains, Phase IV (KMG-V): Genome sequencing to study the core and pangenomes of soil and plant-associated prokaryotes.</title>
        <authorList>
            <person name="Whitman W."/>
        </authorList>
    </citation>
    <scope>NUCLEOTIDE SEQUENCE [LARGE SCALE GENOMIC DNA]</scope>
    <source>
        <strain evidence="7 8">RH2WT43</strain>
    </source>
</reference>
<feature type="transmembrane region" description="Helical" evidence="6">
    <location>
        <begin position="100"/>
        <end position="120"/>
    </location>
</feature>
<evidence type="ECO:0000313" key="8">
    <source>
        <dbReference type="Proteomes" id="UP000550401"/>
    </source>
</evidence>
<dbReference type="PANTHER" id="PTHR43483">
    <property type="entry name" value="MEMBRANE TRANSPORTER PROTEIN HI_0806-RELATED"/>
    <property type="match status" value="1"/>
</dbReference>
<name>A0A839F352_9GAMM</name>
<evidence type="ECO:0000256" key="3">
    <source>
        <dbReference type="ARBA" id="ARBA00022692"/>
    </source>
</evidence>
<organism evidence="7 8">
    <name type="scientific">Dokdonella fugitiva</name>
    <dbReference type="NCBI Taxonomy" id="328517"/>
    <lineage>
        <taxon>Bacteria</taxon>
        <taxon>Pseudomonadati</taxon>
        <taxon>Pseudomonadota</taxon>
        <taxon>Gammaproteobacteria</taxon>
        <taxon>Lysobacterales</taxon>
        <taxon>Rhodanobacteraceae</taxon>
        <taxon>Dokdonella</taxon>
    </lineage>
</organism>